<keyword evidence="7 10" id="KW-0472">Membrane</keyword>
<evidence type="ECO:0000256" key="6">
    <source>
        <dbReference type="ARBA" id="ARBA00023098"/>
    </source>
</evidence>
<comment type="subcellular location">
    <subcellularLocation>
        <location evidence="10">Cell membrane</location>
        <topology evidence="10">Multi-pass membrane protein</topology>
    </subcellularLocation>
</comment>
<dbReference type="RefSeq" id="WP_004072386.1">
    <property type="nucleotide sequence ID" value="NZ_CM001488.1"/>
</dbReference>
<keyword evidence="9 10" id="KW-1208">Phospholipid metabolism</keyword>
<comment type="pathway">
    <text evidence="10">Lipid metabolism; phospholipid metabolism.</text>
</comment>
<dbReference type="SMART" id="SM01207">
    <property type="entry name" value="G3P_acyltransf"/>
    <property type="match status" value="1"/>
</dbReference>
<dbReference type="EMBL" id="CM001488">
    <property type="protein sequence ID" value="EIM63325.1"/>
    <property type="molecule type" value="Genomic_DNA"/>
</dbReference>
<dbReference type="Pfam" id="PF02660">
    <property type="entry name" value="G3P_acyltransf"/>
    <property type="match status" value="1"/>
</dbReference>
<dbReference type="HOGENOM" id="CLU_081254_0_2_7"/>
<evidence type="ECO:0000256" key="4">
    <source>
        <dbReference type="ARBA" id="ARBA00022692"/>
    </source>
</evidence>
<dbReference type="eggNOG" id="COG0344">
    <property type="taxonomic scope" value="Bacteria"/>
</dbReference>
<keyword evidence="4 10" id="KW-0812">Transmembrane</keyword>
<keyword evidence="3 10" id="KW-0808">Transferase</keyword>
<evidence type="ECO:0000256" key="2">
    <source>
        <dbReference type="ARBA" id="ARBA00022516"/>
    </source>
</evidence>
<evidence type="ECO:0000313" key="11">
    <source>
        <dbReference type="EMBL" id="EIM63325.1"/>
    </source>
</evidence>
<evidence type="ECO:0000256" key="10">
    <source>
        <dbReference type="HAMAP-Rule" id="MF_01043"/>
    </source>
</evidence>
<evidence type="ECO:0000313" key="12">
    <source>
        <dbReference type="Proteomes" id="UP000005778"/>
    </source>
</evidence>
<evidence type="ECO:0000256" key="7">
    <source>
        <dbReference type="ARBA" id="ARBA00023136"/>
    </source>
</evidence>
<keyword evidence="6 10" id="KW-0443">Lipid metabolism</keyword>
<dbReference type="EC" id="2.3.1.275" evidence="10"/>
<proteinExistence type="inferred from homology"/>
<keyword evidence="8 10" id="KW-0594">Phospholipid biosynthesis</keyword>
<keyword evidence="2 10" id="KW-0444">Lipid biosynthesis</keyword>
<reference evidence="11 12" key="1">
    <citation type="submission" date="2011-09" db="EMBL/GenBank/DDBJ databases">
        <authorList>
            <consortium name="US DOE Joint Genome Institute (JGI-PGF)"/>
            <person name="Lucas S."/>
            <person name="Han J."/>
            <person name="Lapidus A."/>
            <person name="Cheng J.-F."/>
            <person name="Goodwin L."/>
            <person name="Pitluck S."/>
            <person name="Peters L."/>
            <person name="Land M.L."/>
            <person name="Hauser L."/>
            <person name="Orellana R."/>
            <person name="Lovley D."/>
            <person name="Woyke T.J."/>
        </authorList>
    </citation>
    <scope>NUCLEOTIDE SEQUENCE [LARGE SCALE GENOMIC DNA]</scope>
    <source>
        <strain evidence="11 12">2ac9</strain>
    </source>
</reference>
<keyword evidence="5 10" id="KW-1133">Transmembrane helix</keyword>
<dbReference type="InterPro" id="IPR003811">
    <property type="entry name" value="G3P_acylTferase_PlsY"/>
</dbReference>
<sequence>MFILFCLIAYAAGSLNASILVLQVKTKKDPRTLFSKNAGTTNVYRILGVKWAGFVLMADVGKAFLISAVASRFLSVPATLWMGFFLLLGNRFPCFHGFKGGKGVAHFIGLSLFLTPLFTLLSLAGWCAGYLFFRLPFAGSMVLVAIIGMGLARISGTDFSGIAAMIVCMGFIVLNHRNNLLALVSGNHCMNVSKKSQ</sequence>
<dbReference type="GO" id="GO:0005886">
    <property type="term" value="C:plasma membrane"/>
    <property type="evidence" value="ECO:0007669"/>
    <property type="project" value="UniProtKB-SubCell"/>
</dbReference>
<accession>I5B1G2</accession>
<evidence type="ECO:0000256" key="5">
    <source>
        <dbReference type="ARBA" id="ARBA00022989"/>
    </source>
</evidence>
<evidence type="ECO:0000256" key="3">
    <source>
        <dbReference type="ARBA" id="ARBA00022679"/>
    </source>
</evidence>
<comment type="subunit">
    <text evidence="10">Probably interacts with PlsX.</text>
</comment>
<dbReference type="HAMAP" id="MF_01043">
    <property type="entry name" value="PlsY"/>
    <property type="match status" value="1"/>
</dbReference>
<dbReference type="PANTHER" id="PTHR30309:SF0">
    <property type="entry name" value="GLYCEROL-3-PHOSPHATE ACYLTRANSFERASE-RELATED"/>
    <property type="match status" value="1"/>
</dbReference>
<comment type="similarity">
    <text evidence="10">Belongs to the PlsY family.</text>
</comment>
<feature type="transmembrane region" description="Helical" evidence="10">
    <location>
        <begin position="63"/>
        <end position="87"/>
    </location>
</feature>
<keyword evidence="12" id="KW-1185">Reference proteome</keyword>
<evidence type="ECO:0000256" key="1">
    <source>
        <dbReference type="ARBA" id="ARBA00022475"/>
    </source>
</evidence>
<comment type="function">
    <text evidence="10">Catalyzes the transfer of an acyl group from acyl-phosphate (acyl-PO(4)) to glycerol-3-phosphate (G3P) to form lysophosphatidic acid (LPA). This enzyme utilizes acyl-phosphate as fatty acyl donor, but not acyl-CoA or acyl-ACP.</text>
</comment>
<feature type="transmembrane region" description="Helical" evidence="10">
    <location>
        <begin position="107"/>
        <end position="126"/>
    </location>
</feature>
<dbReference type="GO" id="GO:0043772">
    <property type="term" value="F:acyl-phosphate glycerol-3-phosphate acyltransferase activity"/>
    <property type="evidence" value="ECO:0007669"/>
    <property type="project" value="UniProtKB-UniRule"/>
</dbReference>
<dbReference type="AlphaFoldDB" id="I5B1G2"/>
<feature type="transmembrane region" description="Helical" evidence="10">
    <location>
        <begin position="159"/>
        <end position="176"/>
    </location>
</feature>
<dbReference type="Proteomes" id="UP000005778">
    <property type="component" value="Chromosome"/>
</dbReference>
<keyword evidence="1 10" id="KW-1003">Cell membrane</keyword>
<dbReference type="GO" id="GO:0008654">
    <property type="term" value="P:phospholipid biosynthetic process"/>
    <property type="evidence" value="ECO:0007669"/>
    <property type="project" value="UniProtKB-UniRule"/>
</dbReference>
<organism evidence="11 12">
    <name type="scientific">Desulfobacter postgatei 2ac9</name>
    <dbReference type="NCBI Taxonomy" id="879212"/>
    <lineage>
        <taxon>Bacteria</taxon>
        <taxon>Pseudomonadati</taxon>
        <taxon>Thermodesulfobacteriota</taxon>
        <taxon>Desulfobacteria</taxon>
        <taxon>Desulfobacterales</taxon>
        <taxon>Desulfobacteraceae</taxon>
        <taxon>Desulfobacter</taxon>
    </lineage>
</organism>
<gene>
    <name evidence="10" type="primary">plsY</name>
    <name evidence="11" type="ORF">DespoDRAFT_01377</name>
</gene>
<evidence type="ECO:0000256" key="9">
    <source>
        <dbReference type="ARBA" id="ARBA00023264"/>
    </source>
</evidence>
<name>I5B1G2_9BACT</name>
<dbReference type="PANTHER" id="PTHR30309">
    <property type="entry name" value="INNER MEMBRANE PROTEIN YGIH"/>
    <property type="match status" value="1"/>
</dbReference>
<evidence type="ECO:0000256" key="8">
    <source>
        <dbReference type="ARBA" id="ARBA00023209"/>
    </source>
</evidence>
<feature type="transmembrane region" description="Helical" evidence="10">
    <location>
        <begin position="132"/>
        <end position="152"/>
    </location>
</feature>
<dbReference type="UniPathway" id="UPA00085"/>
<dbReference type="STRING" id="879212.DespoDRAFT_01377"/>
<comment type="catalytic activity">
    <reaction evidence="10">
        <text>an acyl phosphate + sn-glycerol 3-phosphate = a 1-acyl-sn-glycero-3-phosphate + phosphate</text>
        <dbReference type="Rhea" id="RHEA:34075"/>
        <dbReference type="ChEBI" id="CHEBI:43474"/>
        <dbReference type="ChEBI" id="CHEBI:57597"/>
        <dbReference type="ChEBI" id="CHEBI:57970"/>
        <dbReference type="ChEBI" id="CHEBI:59918"/>
        <dbReference type="EC" id="2.3.1.275"/>
    </reaction>
</comment>
<reference evidence="11 12" key="2">
    <citation type="submission" date="2012-02" db="EMBL/GenBank/DDBJ databases">
        <title>Improved High-Quality Draft sequence of Desulfobacter postgatei 2ac9.</title>
        <authorList>
            <consortium name="US DOE Joint Genome Institute"/>
            <person name="Lucas S."/>
            <person name="Han J."/>
            <person name="Lapidus A."/>
            <person name="Cheng J.-F."/>
            <person name="Goodwin L."/>
            <person name="Pitluck S."/>
            <person name="Peters L."/>
            <person name="Ovchinnikova G."/>
            <person name="Held B."/>
            <person name="Detter J.C."/>
            <person name="Han C."/>
            <person name="Tapia R."/>
            <person name="Land M."/>
            <person name="Hauser L."/>
            <person name="Kyrpides N."/>
            <person name="Ivanova N."/>
            <person name="Pagani I."/>
            <person name="Orellana R."/>
            <person name="Lovley D."/>
            <person name="Woyke T."/>
        </authorList>
    </citation>
    <scope>NUCLEOTIDE SEQUENCE [LARGE SCALE GENOMIC DNA]</scope>
    <source>
        <strain evidence="11 12">2ac9</strain>
    </source>
</reference>
<protein>
    <recommendedName>
        <fullName evidence="10">Glycerol-3-phosphate acyltransferase</fullName>
    </recommendedName>
    <alternativeName>
        <fullName evidence="10">Acyl-PO4 G3P acyltransferase</fullName>
    </alternativeName>
    <alternativeName>
        <fullName evidence="10">Acyl-phosphate--glycerol-3-phosphate acyltransferase</fullName>
    </alternativeName>
    <alternativeName>
        <fullName evidence="10">G3P acyltransferase</fullName>
        <shortName evidence="10">GPAT</shortName>
        <ecNumber evidence="10">2.3.1.275</ecNumber>
    </alternativeName>
    <alternativeName>
        <fullName evidence="10">Lysophosphatidic acid synthase</fullName>
        <shortName evidence="10">LPA synthase</shortName>
    </alternativeName>
</protein>